<accession>A0A1K1RCH9</accession>
<reference evidence="1 2" key="1">
    <citation type="submission" date="2016-11" db="EMBL/GenBank/DDBJ databases">
        <authorList>
            <person name="Jaros S."/>
            <person name="Januszkiewicz K."/>
            <person name="Wedrychowicz H."/>
        </authorList>
    </citation>
    <scope>NUCLEOTIDE SEQUENCE [LARGE SCALE GENOMIC DNA]</scope>
    <source>
        <strain evidence="1 2">CGMCC 1.12145</strain>
    </source>
</reference>
<protein>
    <submittedName>
        <fullName evidence="1">Uncharacterized protein</fullName>
    </submittedName>
</protein>
<keyword evidence="2" id="KW-1185">Reference proteome</keyword>
<dbReference type="Proteomes" id="UP000182248">
    <property type="component" value="Unassembled WGS sequence"/>
</dbReference>
<proteinExistence type="predicted"/>
<sequence>MEQSDKINDMTMNFTQYNSRKTVVCVLLMITLFLAVCGCDTEGDPVTEETYVTVLGNNFNIIGDNQNELYFFINGDSLKPREYYPDGSELKIEIRKTADDKVLLDSTRIAVFGEEINITAFYTEEGILIPMAPLTEEDKVPAPEGYRKVRFINFIKDADLLEGKRLKLDVYGVYNTGLNPLGIYNQAMTEKPLYTLPEIQPDNFSVFFTIPELETAGEETGQELIGTVAKVYNAATDALILDAYMEEGEVFPGFPEFGTSVNVRGEKRIGNLSNTSIYTVTTIQLQATLYEGVYLYSQLPIEALSE</sequence>
<organism evidence="1 2">
    <name type="scientific">Sinomicrobium oceani</name>
    <dbReference type="NCBI Taxonomy" id="1150368"/>
    <lineage>
        <taxon>Bacteria</taxon>
        <taxon>Pseudomonadati</taxon>
        <taxon>Bacteroidota</taxon>
        <taxon>Flavobacteriia</taxon>
        <taxon>Flavobacteriales</taxon>
        <taxon>Flavobacteriaceae</taxon>
        <taxon>Sinomicrobium</taxon>
    </lineage>
</organism>
<dbReference type="STRING" id="1150368.SAMN02927921_03395"/>
<dbReference type="EMBL" id="FPJE01000022">
    <property type="protein sequence ID" value="SFW69657.1"/>
    <property type="molecule type" value="Genomic_DNA"/>
</dbReference>
<dbReference type="AlphaFoldDB" id="A0A1K1RCH9"/>
<evidence type="ECO:0000313" key="1">
    <source>
        <dbReference type="EMBL" id="SFW69657.1"/>
    </source>
</evidence>
<name>A0A1K1RCH9_9FLAO</name>
<gene>
    <name evidence="1" type="ORF">SAMN02927921_03395</name>
</gene>
<evidence type="ECO:0000313" key="2">
    <source>
        <dbReference type="Proteomes" id="UP000182248"/>
    </source>
</evidence>